<organism evidence="2 3">
    <name type="scientific">Salmonirosea aquatica</name>
    <dbReference type="NCBI Taxonomy" id="2654236"/>
    <lineage>
        <taxon>Bacteria</taxon>
        <taxon>Pseudomonadati</taxon>
        <taxon>Bacteroidota</taxon>
        <taxon>Cytophagia</taxon>
        <taxon>Cytophagales</taxon>
        <taxon>Spirosomataceae</taxon>
        <taxon>Salmonirosea</taxon>
    </lineage>
</organism>
<accession>A0A7C9BL52</accession>
<evidence type="ECO:0000313" key="2">
    <source>
        <dbReference type="EMBL" id="MPR35295.1"/>
    </source>
</evidence>
<feature type="compositionally biased region" description="Basic and acidic residues" evidence="1">
    <location>
        <begin position="47"/>
        <end position="59"/>
    </location>
</feature>
<dbReference type="AlphaFoldDB" id="A0A7C9BL52"/>
<dbReference type="Proteomes" id="UP000479293">
    <property type="component" value="Unassembled WGS sequence"/>
</dbReference>
<sequence length="73" mass="8250">MKRSNRILLSLVAAAVTFGSLYAFMGRPPGFSYRNHFDGREGCRDWSYRKSGDHPDRSTQNRASSEPAPTENQ</sequence>
<dbReference type="RefSeq" id="WP_152762218.1">
    <property type="nucleotide sequence ID" value="NZ_WHLY01000002.1"/>
</dbReference>
<comment type="caution">
    <text evidence="2">The sequence shown here is derived from an EMBL/GenBank/DDBJ whole genome shotgun (WGS) entry which is preliminary data.</text>
</comment>
<evidence type="ECO:0000313" key="3">
    <source>
        <dbReference type="Proteomes" id="UP000479293"/>
    </source>
</evidence>
<keyword evidence="3" id="KW-1185">Reference proteome</keyword>
<dbReference type="EMBL" id="WHLY01000002">
    <property type="protein sequence ID" value="MPR35295.1"/>
    <property type="molecule type" value="Genomic_DNA"/>
</dbReference>
<protein>
    <submittedName>
        <fullName evidence="2">Uncharacterized protein</fullName>
    </submittedName>
</protein>
<gene>
    <name evidence="2" type="ORF">GBK04_18550</name>
</gene>
<name>A0A7C9BL52_9BACT</name>
<reference evidence="2 3" key="1">
    <citation type="submission" date="2019-10" db="EMBL/GenBank/DDBJ databases">
        <title>Draft Genome Sequence of Cytophagaceae sp. SJW1-29.</title>
        <authorList>
            <person name="Choi A."/>
        </authorList>
    </citation>
    <scope>NUCLEOTIDE SEQUENCE [LARGE SCALE GENOMIC DNA]</scope>
    <source>
        <strain evidence="2 3">SJW1-29</strain>
    </source>
</reference>
<proteinExistence type="predicted"/>
<evidence type="ECO:0000256" key="1">
    <source>
        <dbReference type="SAM" id="MobiDB-lite"/>
    </source>
</evidence>
<feature type="region of interest" description="Disordered" evidence="1">
    <location>
        <begin position="47"/>
        <end position="73"/>
    </location>
</feature>